<evidence type="ECO:0000313" key="5">
    <source>
        <dbReference type="EMBL" id="KXS20864.1"/>
    </source>
</evidence>
<dbReference type="SUPFAM" id="SSF50156">
    <property type="entry name" value="PDZ domain-like"/>
    <property type="match status" value="1"/>
</dbReference>
<protein>
    <recommendedName>
        <fullName evidence="2">Probable 26S proteasome regulatory subunit p27</fullName>
    </recommendedName>
</protein>
<dbReference type="Proteomes" id="UP000070544">
    <property type="component" value="Unassembled WGS sequence"/>
</dbReference>
<dbReference type="Gene3D" id="2.30.42.10">
    <property type="match status" value="1"/>
</dbReference>
<sequence length="191" mass="21083">MLAEQLREETRKLIAERDKLESEIRQFESVLRANGSDLTSPLVDDEGFPKADLDLPTIRSARNAIIRLRNDHKKLTDDIEASLHRFYAQSQIEKASATSTTNASASTVPFARVNAVAPDSPASAAGLERGDQLLMFENVNEISLLPATVSRNENKEIKVLLERANRGLLTVTLVPRKWSGKGLLGCHIVPI</sequence>
<dbReference type="InterPro" id="IPR040815">
    <property type="entry name" value="Nas2_N"/>
</dbReference>
<dbReference type="EMBL" id="KQ965734">
    <property type="protein sequence ID" value="KXS20864.1"/>
    <property type="molecule type" value="Genomic_DNA"/>
</dbReference>
<evidence type="ECO:0000256" key="1">
    <source>
        <dbReference type="ARBA" id="ARBA00023186"/>
    </source>
</evidence>
<feature type="domain" description="Nas2 N-terminal" evidence="4">
    <location>
        <begin position="11"/>
        <end position="87"/>
    </location>
</feature>
<dbReference type="Gene3D" id="6.10.140.1710">
    <property type="match status" value="1"/>
</dbReference>
<dbReference type="FunFam" id="2.30.42.10:FF:000107">
    <property type="entry name" value="26S proteasome non-ATPase regulatory subunit 9"/>
    <property type="match status" value="1"/>
</dbReference>
<keyword evidence="3" id="KW-0175">Coiled coil</keyword>
<evidence type="ECO:0000259" key="4">
    <source>
        <dbReference type="Pfam" id="PF18265"/>
    </source>
</evidence>
<accession>A0A139AVY7</accession>
<reference evidence="5 6" key="1">
    <citation type="journal article" date="2015" name="Genome Biol. Evol.">
        <title>Phylogenomic analyses indicate that early fungi evolved digesting cell walls of algal ancestors of land plants.</title>
        <authorList>
            <person name="Chang Y."/>
            <person name="Wang S."/>
            <person name="Sekimoto S."/>
            <person name="Aerts A.L."/>
            <person name="Choi C."/>
            <person name="Clum A."/>
            <person name="LaButti K.M."/>
            <person name="Lindquist E.A."/>
            <person name="Yee Ngan C."/>
            <person name="Ohm R.A."/>
            <person name="Salamov A.A."/>
            <person name="Grigoriev I.V."/>
            <person name="Spatafora J.W."/>
            <person name="Berbee M.L."/>
        </authorList>
    </citation>
    <scope>NUCLEOTIDE SEQUENCE [LARGE SCALE GENOMIC DNA]</scope>
    <source>
        <strain evidence="5 6">JEL478</strain>
    </source>
</reference>
<name>A0A139AVY7_GONPJ</name>
<keyword evidence="6" id="KW-1185">Reference proteome</keyword>
<dbReference type="OMA" id="DWGGRGM"/>
<evidence type="ECO:0000313" key="6">
    <source>
        <dbReference type="Proteomes" id="UP000070544"/>
    </source>
</evidence>
<evidence type="ECO:0000256" key="3">
    <source>
        <dbReference type="SAM" id="Coils"/>
    </source>
</evidence>
<dbReference type="InterPro" id="IPR035269">
    <property type="entry name" value="PSMD9"/>
</dbReference>
<dbReference type="GO" id="GO:0070682">
    <property type="term" value="P:proteasome regulatory particle assembly"/>
    <property type="evidence" value="ECO:0007669"/>
    <property type="project" value="InterPro"/>
</dbReference>
<dbReference type="GO" id="GO:0005737">
    <property type="term" value="C:cytoplasm"/>
    <property type="evidence" value="ECO:0007669"/>
    <property type="project" value="TreeGrafter"/>
</dbReference>
<dbReference type="STRING" id="1344416.A0A139AVY7"/>
<dbReference type="PANTHER" id="PTHR12651">
    <property type="entry name" value="26S PROTEASOME NON-ATPASE REGULATORY SUBUNIT 9"/>
    <property type="match status" value="1"/>
</dbReference>
<dbReference type="Pfam" id="PF18265">
    <property type="entry name" value="Nas2_N"/>
    <property type="match status" value="1"/>
</dbReference>
<evidence type="ECO:0000256" key="2">
    <source>
        <dbReference type="ARBA" id="ARBA00068021"/>
    </source>
</evidence>
<organism evidence="5 6">
    <name type="scientific">Gonapodya prolifera (strain JEL478)</name>
    <name type="common">Monoblepharis prolifera</name>
    <dbReference type="NCBI Taxonomy" id="1344416"/>
    <lineage>
        <taxon>Eukaryota</taxon>
        <taxon>Fungi</taxon>
        <taxon>Fungi incertae sedis</taxon>
        <taxon>Chytridiomycota</taxon>
        <taxon>Chytridiomycota incertae sedis</taxon>
        <taxon>Monoblepharidomycetes</taxon>
        <taxon>Monoblepharidales</taxon>
        <taxon>Gonapodyaceae</taxon>
        <taxon>Gonapodya</taxon>
    </lineage>
</organism>
<proteinExistence type="predicted"/>
<dbReference type="GO" id="GO:0005634">
    <property type="term" value="C:nucleus"/>
    <property type="evidence" value="ECO:0007669"/>
    <property type="project" value="TreeGrafter"/>
</dbReference>
<dbReference type="PANTHER" id="PTHR12651:SF1">
    <property type="entry name" value="26S PROTEASOME NON-ATPASE REGULATORY SUBUNIT 9"/>
    <property type="match status" value="1"/>
</dbReference>
<dbReference type="InterPro" id="IPR036034">
    <property type="entry name" value="PDZ_sf"/>
</dbReference>
<feature type="coiled-coil region" evidence="3">
    <location>
        <begin position="3"/>
        <end position="30"/>
    </location>
</feature>
<keyword evidence="1" id="KW-0143">Chaperone</keyword>
<gene>
    <name evidence="5" type="ORF">M427DRAFT_119410</name>
</gene>
<dbReference type="OrthoDB" id="72325at2759"/>
<dbReference type="AlphaFoldDB" id="A0A139AVY7"/>